<dbReference type="GeneID" id="25985679"/>
<proteinExistence type="predicted"/>
<dbReference type="EMBL" id="ALBS01000190">
    <property type="protein sequence ID" value="EJT48830.1"/>
    <property type="molecule type" value="Genomic_DNA"/>
</dbReference>
<accession>J4UCS3</accession>
<evidence type="ECO:0000256" key="1">
    <source>
        <dbReference type="SAM" id="MobiDB-lite"/>
    </source>
</evidence>
<dbReference type="RefSeq" id="XP_014180585.1">
    <property type="nucleotide sequence ID" value="XM_014325110.1"/>
</dbReference>
<gene>
    <name evidence="2" type="ORF">A1Q1_02165</name>
</gene>
<evidence type="ECO:0000313" key="2">
    <source>
        <dbReference type="EMBL" id="EJT48830.1"/>
    </source>
</evidence>
<name>J4UCS3_TRIAS</name>
<evidence type="ECO:0000313" key="3">
    <source>
        <dbReference type="Proteomes" id="UP000002748"/>
    </source>
</evidence>
<sequence>MSGHFMLMIDRSKSNHLPSLHYIKRGMEGPDLKRKVAPTGSPSATPPLEDGFTKVEKRKKKRLDKHRPQFQYDTSYFRTGKKIGIAHIRDLSLYIAADAQKPSWIVVDNPSYVSHTVVVLATGLLPSHLGLPTMSPAASLPFLTRPSSFAPGDLPPAQVPTIPKLFMYGCPVRAPGDQRKLHSVMGTLLQSPLPEYLKRKRDADAKRVLGR</sequence>
<dbReference type="VEuPathDB" id="FungiDB:A1Q1_02165"/>
<dbReference type="Proteomes" id="UP000002748">
    <property type="component" value="Unassembled WGS sequence"/>
</dbReference>
<feature type="region of interest" description="Disordered" evidence="1">
    <location>
        <begin position="31"/>
        <end position="50"/>
    </location>
</feature>
<dbReference type="AlphaFoldDB" id="J4UCS3"/>
<dbReference type="HOGENOM" id="CLU_1305655_0_0_1"/>
<dbReference type="OrthoDB" id="206335at2759"/>
<reference evidence="2 3" key="1">
    <citation type="journal article" date="2012" name="Eukaryot. Cell">
        <title>Draft genome sequence of CBS 2479, the standard type strain of Trichosporon asahii.</title>
        <authorList>
            <person name="Yang R.Y."/>
            <person name="Li H.T."/>
            <person name="Zhu H."/>
            <person name="Zhou G.P."/>
            <person name="Wang M."/>
            <person name="Wang L."/>
        </authorList>
    </citation>
    <scope>NUCLEOTIDE SEQUENCE [LARGE SCALE GENOMIC DNA]</scope>
    <source>
        <strain evidence="3">ATCC 90039 / CBS 2479 / JCM 2466 / KCTC 7840 / NCYC 2677 / UAMH 7654</strain>
    </source>
</reference>
<organism evidence="2 3">
    <name type="scientific">Trichosporon asahii var. asahii (strain ATCC 90039 / CBS 2479 / JCM 2466 / KCTC 7840 / NBRC 103889/ NCYC 2677 / UAMH 7654)</name>
    <name type="common">Yeast</name>
    <dbReference type="NCBI Taxonomy" id="1186058"/>
    <lineage>
        <taxon>Eukaryota</taxon>
        <taxon>Fungi</taxon>
        <taxon>Dikarya</taxon>
        <taxon>Basidiomycota</taxon>
        <taxon>Agaricomycotina</taxon>
        <taxon>Tremellomycetes</taxon>
        <taxon>Trichosporonales</taxon>
        <taxon>Trichosporonaceae</taxon>
        <taxon>Trichosporon</taxon>
    </lineage>
</organism>
<dbReference type="KEGG" id="tasa:A1Q1_02165"/>
<comment type="caution">
    <text evidence="2">The sequence shown here is derived from an EMBL/GenBank/DDBJ whole genome shotgun (WGS) entry which is preliminary data.</text>
</comment>
<protein>
    <submittedName>
        <fullName evidence="2">Ribonuclease H</fullName>
    </submittedName>
</protein>